<reference evidence="10" key="1">
    <citation type="journal article" date="2017" name="Proc. Natl. Acad. Sci. U.S.A.">
        <title>Simulation of Deepwater Horizon oil plume reveals substrate specialization within a complex community of hydrocarbon-degraders.</title>
        <authorList>
            <person name="Hu P."/>
            <person name="Dubinsky E.A."/>
            <person name="Probst A.J."/>
            <person name="Wang J."/>
            <person name="Sieber C.M.K."/>
            <person name="Tom L.M."/>
            <person name="Gardinali P."/>
            <person name="Banfield J.F."/>
            <person name="Atlas R.M."/>
            <person name="Andersen G.L."/>
        </authorList>
    </citation>
    <scope>NUCLEOTIDE SEQUENCE [LARGE SCALE GENOMIC DNA]</scope>
</reference>
<evidence type="ECO:0000313" key="10">
    <source>
        <dbReference type="Proteomes" id="UP000196531"/>
    </source>
</evidence>
<evidence type="ECO:0000256" key="5">
    <source>
        <dbReference type="ARBA" id="ARBA00022989"/>
    </source>
</evidence>
<dbReference type="Proteomes" id="UP000196531">
    <property type="component" value="Unassembled WGS sequence"/>
</dbReference>
<comment type="subcellular location">
    <subcellularLocation>
        <location evidence="1 7">Cell membrane</location>
        <topology evidence="1 7">Multi-pass membrane protein</topology>
    </subcellularLocation>
</comment>
<keyword evidence="6 7" id="KW-0472">Membrane</keyword>
<feature type="transmembrane region" description="Helical" evidence="7">
    <location>
        <begin position="307"/>
        <end position="333"/>
    </location>
</feature>
<keyword evidence="4 7" id="KW-0812">Transmembrane</keyword>
<gene>
    <name evidence="9" type="ORF">A9Q84_10030</name>
</gene>
<evidence type="ECO:0000259" key="8">
    <source>
        <dbReference type="PROSITE" id="PS50928"/>
    </source>
</evidence>
<dbReference type="AlphaFoldDB" id="A0A1Y5FDK7"/>
<accession>A0A1Y5FDK7</accession>
<proteinExistence type="inferred from homology"/>
<dbReference type="PANTHER" id="PTHR43163:SF6">
    <property type="entry name" value="DIPEPTIDE TRANSPORT SYSTEM PERMEASE PROTEIN DPPB-RELATED"/>
    <property type="match status" value="1"/>
</dbReference>
<evidence type="ECO:0000256" key="1">
    <source>
        <dbReference type="ARBA" id="ARBA00004651"/>
    </source>
</evidence>
<comment type="caution">
    <text evidence="9">The sequence shown here is derived from an EMBL/GenBank/DDBJ whole genome shotgun (WGS) entry which is preliminary data.</text>
</comment>
<feature type="transmembrane region" description="Helical" evidence="7">
    <location>
        <begin position="102"/>
        <end position="123"/>
    </location>
</feature>
<evidence type="ECO:0000256" key="7">
    <source>
        <dbReference type="RuleBase" id="RU363032"/>
    </source>
</evidence>
<keyword evidence="2 7" id="KW-0813">Transport</keyword>
<feature type="transmembrane region" description="Helical" evidence="7">
    <location>
        <begin position="143"/>
        <end position="162"/>
    </location>
</feature>
<dbReference type="PANTHER" id="PTHR43163">
    <property type="entry name" value="DIPEPTIDE TRANSPORT SYSTEM PERMEASE PROTEIN DPPB-RELATED"/>
    <property type="match status" value="1"/>
</dbReference>
<dbReference type="CDD" id="cd06261">
    <property type="entry name" value="TM_PBP2"/>
    <property type="match status" value="1"/>
</dbReference>
<sequence>MLKFILKKFLDLIPTLVGISILSFVLIRLIPGDPIMLKLGERGADPAVYAEMKRQMGLDLPIYEQYFIFVKNALQGDLGRSIVSNISVTEEFFSRFPATIELGMTALFIAILIGVPLGILAAVKRNSFYDYFLMGGSLVGYSMPIFWWGLILILFFSVTLGITPVSGRIGIMFDVEVVTGFMLIDTLLPVNLRNEGIGPFLSVLSHLILPSIAMGTIPLAVMARMTRSSMLEVLGEDYIRTAKAKGLPIRKIIGVHALRNALIPIVTVIGLMFGSIITGAILTETIFSWPGIGKWLVTSINARDYNVIQGGILFIATMIVLINLVVDLIYAIVNPKMR</sequence>
<dbReference type="PROSITE" id="PS50928">
    <property type="entry name" value="ABC_TM1"/>
    <property type="match status" value="1"/>
</dbReference>
<dbReference type="EMBL" id="MAAO01000006">
    <property type="protein sequence ID" value="OUR96672.1"/>
    <property type="molecule type" value="Genomic_DNA"/>
</dbReference>
<dbReference type="InterPro" id="IPR045621">
    <property type="entry name" value="BPD_transp_1_N"/>
</dbReference>
<name>A0A1Y5FDK7_9BACT</name>
<protein>
    <submittedName>
        <fullName evidence="9">Dipeptide ABC transporter permease DppB</fullName>
    </submittedName>
</protein>
<dbReference type="Pfam" id="PF00528">
    <property type="entry name" value="BPD_transp_1"/>
    <property type="match status" value="1"/>
</dbReference>
<feature type="transmembrane region" description="Helical" evidence="7">
    <location>
        <begin position="200"/>
        <end position="221"/>
    </location>
</feature>
<keyword evidence="5 7" id="KW-1133">Transmembrane helix</keyword>
<dbReference type="Pfam" id="PF19300">
    <property type="entry name" value="BPD_transp_1_N"/>
    <property type="match status" value="1"/>
</dbReference>
<dbReference type="InterPro" id="IPR000515">
    <property type="entry name" value="MetI-like"/>
</dbReference>
<evidence type="ECO:0000256" key="2">
    <source>
        <dbReference type="ARBA" id="ARBA00022448"/>
    </source>
</evidence>
<organism evidence="9 10">
    <name type="scientific">Halobacteriovorax marinus</name>
    <dbReference type="NCBI Taxonomy" id="97084"/>
    <lineage>
        <taxon>Bacteria</taxon>
        <taxon>Pseudomonadati</taxon>
        <taxon>Bdellovibrionota</taxon>
        <taxon>Bacteriovoracia</taxon>
        <taxon>Bacteriovoracales</taxon>
        <taxon>Halobacteriovoraceae</taxon>
        <taxon>Halobacteriovorax</taxon>
    </lineage>
</organism>
<dbReference type="Gene3D" id="1.10.3720.10">
    <property type="entry name" value="MetI-like"/>
    <property type="match status" value="1"/>
</dbReference>
<dbReference type="GO" id="GO:0071916">
    <property type="term" value="F:dipeptide transmembrane transporter activity"/>
    <property type="evidence" value="ECO:0007669"/>
    <property type="project" value="TreeGrafter"/>
</dbReference>
<dbReference type="GO" id="GO:0005886">
    <property type="term" value="C:plasma membrane"/>
    <property type="evidence" value="ECO:0007669"/>
    <property type="project" value="UniProtKB-SubCell"/>
</dbReference>
<evidence type="ECO:0000256" key="6">
    <source>
        <dbReference type="ARBA" id="ARBA00023136"/>
    </source>
</evidence>
<evidence type="ECO:0000313" key="9">
    <source>
        <dbReference type="EMBL" id="OUR96672.1"/>
    </source>
</evidence>
<feature type="transmembrane region" description="Helical" evidence="7">
    <location>
        <begin position="12"/>
        <end position="30"/>
    </location>
</feature>
<keyword evidence="3" id="KW-1003">Cell membrane</keyword>
<dbReference type="SUPFAM" id="SSF161098">
    <property type="entry name" value="MetI-like"/>
    <property type="match status" value="1"/>
</dbReference>
<evidence type="ECO:0000256" key="4">
    <source>
        <dbReference type="ARBA" id="ARBA00022692"/>
    </source>
</evidence>
<feature type="domain" description="ABC transmembrane type-1" evidence="8">
    <location>
        <begin position="96"/>
        <end position="330"/>
    </location>
</feature>
<dbReference type="InterPro" id="IPR035906">
    <property type="entry name" value="MetI-like_sf"/>
</dbReference>
<feature type="transmembrane region" description="Helical" evidence="7">
    <location>
        <begin position="261"/>
        <end position="287"/>
    </location>
</feature>
<evidence type="ECO:0000256" key="3">
    <source>
        <dbReference type="ARBA" id="ARBA00022475"/>
    </source>
</evidence>
<comment type="similarity">
    <text evidence="7">Belongs to the binding-protein-dependent transport system permease family.</text>
</comment>
<feature type="transmembrane region" description="Helical" evidence="7">
    <location>
        <begin position="169"/>
        <end position="188"/>
    </location>
</feature>